<organism evidence="1 2">
    <name type="scientific">Fukomys damarensis</name>
    <name type="common">Damaraland mole rat</name>
    <name type="synonym">Cryptomys damarensis</name>
    <dbReference type="NCBI Taxonomy" id="885580"/>
    <lineage>
        <taxon>Eukaryota</taxon>
        <taxon>Metazoa</taxon>
        <taxon>Chordata</taxon>
        <taxon>Craniata</taxon>
        <taxon>Vertebrata</taxon>
        <taxon>Euteleostomi</taxon>
        <taxon>Mammalia</taxon>
        <taxon>Eutheria</taxon>
        <taxon>Euarchontoglires</taxon>
        <taxon>Glires</taxon>
        <taxon>Rodentia</taxon>
        <taxon>Hystricomorpha</taxon>
        <taxon>Bathyergidae</taxon>
        <taxon>Fukomys</taxon>
    </lineage>
</organism>
<dbReference type="AlphaFoldDB" id="A0A091CU83"/>
<reference evidence="1 2" key="1">
    <citation type="submission" date="2013-11" db="EMBL/GenBank/DDBJ databases">
        <title>The Damaraland mole rat (Fukomys damarensis) genome and evolution of African mole rats.</title>
        <authorList>
            <person name="Gladyshev V.N."/>
            <person name="Fang X."/>
        </authorList>
    </citation>
    <scope>NUCLEOTIDE SEQUENCE [LARGE SCALE GENOMIC DNA]</scope>
    <source>
        <tissue evidence="1">Liver</tissue>
    </source>
</reference>
<gene>
    <name evidence="1" type="ORF">H920_16575</name>
</gene>
<evidence type="ECO:0000313" key="2">
    <source>
        <dbReference type="Proteomes" id="UP000028990"/>
    </source>
</evidence>
<protein>
    <submittedName>
        <fullName evidence="1">Uncharacterized protein</fullName>
    </submittedName>
</protein>
<proteinExistence type="predicted"/>
<keyword evidence="2" id="KW-1185">Reference proteome</keyword>
<evidence type="ECO:0000313" key="1">
    <source>
        <dbReference type="EMBL" id="KFO22032.1"/>
    </source>
</evidence>
<dbReference type="Proteomes" id="UP000028990">
    <property type="component" value="Unassembled WGS sequence"/>
</dbReference>
<dbReference type="EMBL" id="KN124190">
    <property type="protein sequence ID" value="KFO22032.1"/>
    <property type="molecule type" value="Genomic_DNA"/>
</dbReference>
<sequence length="108" mass="12440">MRSLIQPFRLRSAGRISQWNLFKDLGLFLEEEEEEEEGEEKEEPRWRKPGQDYAGAVVLLLLSTFPAHCSLVRSPNRCSFAVEQCHSEVTDVTVVQFTVVDELMVKLN</sequence>
<name>A0A091CU83_FUKDA</name>
<accession>A0A091CU83</accession>